<evidence type="ECO:0000313" key="3">
    <source>
        <dbReference type="Proteomes" id="UP000029050"/>
    </source>
</evidence>
<reference evidence="2 3" key="1">
    <citation type="submission" date="2014-03" db="EMBL/GenBank/DDBJ databases">
        <title>Genomics of Bifidobacteria.</title>
        <authorList>
            <person name="Ventura M."/>
            <person name="Milani C."/>
            <person name="Lugli G.A."/>
        </authorList>
    </citation>
    <scope>NUCLEOTIDE SEQUENCE [LARGE SCALE GENOMIC DNA]</scope>
    <source>
        <strain evidence="2 3">LMG 21775</strain>
    </source>
</reference>
<accession>A0A087CJ62</accession>
<comment type="caution">
    <text evidence="2">The sequence shown here is derived from an EMBL/GenBank/DDBJ whole genome shotgun (WGS) entry which is preliminary data.</text>
</comment>
<dbReference type="Proteomes" id="UP000029050">
    <property type="component" value="Unassembled WGS sequence"/>
</dbReference>
<evidence type="ECO:0000256" key="1">
    <source>
        <dbReference type="SAM" id="MobiDB-lite"/>
    </source>
</evidence>
<dbReference type="STRING" id="218140.BPSY_0407"/>
<proteinExistence type="predicted"/>
<organism evidence="2 3">
    <name type="scientific">Bifidobacterium psychraerophilum</name>
    <dbReference type="NCBI Taxonomy" id="218140"/>
    <lineage>
        <taxon>Bacteria</taxon>
        <taxon>Bacillati</taxon>
        <taxon>Actinomycetota</taxon>
        <taxon>Actinomycetes</taxon>
        <taxon>Bifidobacteriales</taxon>
        <taxon>Bifidobacteriaceae</taxon>
        <taxon>Bifidobacterium</taxon>
    </lineage>
</organism>
<feature type="region of interest" description="Disordered" evidence="1">
    <location>
        <begin position="1"/>
        <end position="27"/>
    </location>
</feature>
<gene>
    <name evidence="2" type="ORF">BPSY_0407</name>
</gene>
<dbReference type="AlphaFoldDB" id="A0A087CJ62"/>
<evidence type="ECO:0000313" key="2">
    <source>
        <dbReference type="EMBL" id="KFI83312.1"/>
    </source>
</evidence>
<sequence>MTIREGARFQGLRETSRHGVIHGNAEGDAVSPPGALVVLKGHANPALDTTSIIAGERSNMREFL</sequence>
<protein>
    <submittedName>
        <fullName evidence="2">Uncharacterized protein</fullName>
    </submittedName>
</protein>
<dbReference type="EMBL" id="JGZI01000007">
    <property type="protein sequence ID" value="KFI83312.1"/>
    <property type="molecule type" value="Genomic_DNA"/>
</dbReference>
<name>A0A087CJ62_9BIFI</name>
<keyword evidence="3" id="KW-1185">Reference proteome</keyword>